<evidence type="ECO:0000256" key="9">
    <source>
        <dbReference type="SAM" id="Phobius"/>
    </source>
</evidence>
<feature type="transmembrane region" description="Helical" evidence="9">
    <location>
        <begin position="366"/>
        <end position="384"/>
    </location>
</feature>
<dbReference type="SUPFAM" id="SSF81321">
    <property type="entry name" value="Family A G protein-coupled receptor-like"/>
    <property type="match status" value="1"/>
</dbReference>
<gene>
    <name evidence="11" type="ORF">B4U79_16188</name>
</gene>
<evidence type="ECO:0000256" key="8">
    <source>
        <dbReference type="ARBA" id="ARBA00023224"/>
    </source>
</evidence>
<dbReference type="EMBL" id="NCKU01003946">
    <property type="protein sequence ID" value="RWS06682.1"/>
    <property type="molecule type" value="Genomic_DNA"/>
</dbReference>
<evidence type="ECO:0000256" key="5">
    <source>
        <dbReference type="ARBA" id="ARBA00023040"/>
    </source>
</evidence>
<feature type="transmembrane region" description="Helical" evidence="9">
    <location>
        <begin position="74"/>
        <end position="96"/>
    </location>
</feature>
<dbReference type="Proteomes" id="UP000285301">
    <property type="component" value="Unassembled WGS sequence"/>
</dbReference>
<dbReference type="GO" id="GO:0005886">
    <property type="term" value="C:plasma membrane"/>
    <property type="evidence" value="ECO:0007669"/>
    <property type="project" value="TreeGrafter"/>
</dbReference>
<evidence type="ECO:0000256" key="3">
    <source>
        <dbReference type="ARBA" id="ARBA00022692"/>
    </source>
</evidence>
<feature type="transmembrane region" description="Helical" evidence="9">
    <location>
        <begin position="405"/>
        <end position="426"/>
    </location>
</feature>
<dbReference type="InterPro" id="IPR017452">
    <property type="entry name" value="GPCR_Rhodpsn_7TM"/>
</dbReference>
<keyword evidence="3 9" id="KW-0812">Transmembrane</keyword>
<evidence type="ECO:0000256" key="7">
    <source>
        <dbReference type="ARBA" id="ARBA00023170"/>
    </source>
</evidence>
<feature type="domain" description="G-protein coupled receptors family 1 profile" evidence="10">
    <location>
        <begin position="92"/>
        <end position="423"/>
    </location>
</feature>
<keyword evidence="7 11" id="KW-0675">Receptor</keyword>
<dbReference type="AlphaFoldDB" id="A0A443QUJ5"/>
<evidence type="ECO:0000256" key="2">
    <source>
        <dbReference type="ARBA" id="ARBA00010663"/>
    </source>
</evidence>
<evidence type="ECO:0000256" key="6">
    <source>
        <dbReference type="ARBA" id="ARBA00023136"/>
    </source>
</evidence>
<dbReference type="InterPro" id="IPR000276">
    <property type="entry name" value="GPCR_Rhodpsn"/>
</dbReference>
<dbReference type="CDD" id="cd00637">
    <property type="entry name" value="7tm_classA_rhodopsin-like"/>
    <property type="match status" value="1"/>
</dbReference>
<feature type="transmembrane region" description="Helical" evidence="9">
    <location>
        <begin position="158"/>
        <end position="179"/>
    </location>
</feature>
<reference evidence="11 12" key="1">
    <citation type="journal article" date="2018" name="Gigascience">
        <title>Genomes of trombidid mites reveal novel predicted allergens and laterally-transferred genes associated with secondary metabolism.</title>
        <authorList>
            <person name="Dong X."/>
            <person name="Chaisiri K."/>
            <person name="Xia D."/>
            <person name="Armstrong S.D."/>
            <person name="Fang Y."/>
            <person name="Donnelly M.J."/>
            <person name="Kadowaki T."/>
            <person name="McGarry J.W."/>
            <person name="Darby A.C."/>
            <person name="Makepeace B.L."/>
        </authorList>
    </citation>
    <scope>NUCLEOTIDE SEQUENCE [LARGE SCALE GENOMIC DNA]</scope>
    <source>
        <strain evidence="11">UoL-WK</strain>
    </source>
</reference>
<comment type="caution">
    <text evidence="11">The sequence shown here is derived from an EMBL/GenBank/DDBJ whole genome shotgun (WGS) entry which is preliminary data.</text>
</comment>
<keyword evidence="4 9" id="KW-1133">Transmembrane helix</keyword>
<feature type="transmembrane region" description="Helical" evidence="9">
    <location>
        <begin position="117"/>
        <end position="146"/>
    </location>
</feature>
<proteinExistence type="inferred from homology"/>
<keyword evidence="8" id="KW-0807">Transducer</keyword>
<dbReference type="Pfam" id="PF00001">
    <property type="entry name" value="7tm_1"/>
    <property type="match status" value="1"/>
</dbReference>
<dbReference type="GO" id="GO:0008188">
    <property type="term" value="F:neuropeptide receptor activity"/>
    <property type="evidence" value="ECO:0007669"/>
    <property type="project" value="TreeGrafter"/>
</dbReference>
<evidence type="ECO:0000256" key="1">
    <source>
        <dbReference type="ARBA" id="ARBA00004141"/>
    </source>
</evidence>
<keyword evidence="5" id="KW-0297">G-protein coupled receptor</keyword>
<feature type="transmembrane region" description="Helical" evidence="9">
    <location>
        <begin position="199"/>
        <end position="224"/>
    </location>
</feature>
<organism evidence="11 12">
    <name type="scientific">Dinothrombium tinctorium</name>
    <dbReference type="NCBI Taxonomy" id="1965070"/>
    <lineage>
        <taxon>Eukaryota</taxon>
        <taxon>Metazoa</taxon>
        <taxon>Ecdysozoa</taxon>
        <taxon>Arthropoda</taxon>
        <taxon>Chelicerata</taxon>
        <taxon>Arachnida</taxon>
        <taxon>Acari</taxon>
        <taxon>Acariformes</taxon>
        <taxon>Trombidiformes</taxon>
        <taxon>Prostigmata</taxon>
        <taxon>Anystina</taxon>
        <taxon>Parasitengona</taxon>
        <taxon>Trombidioidea</taxon>
        <taxon>Trombidiidae</taxon>
        <taxon>Dinothrombium</taxon>
    </lineage>
</organism>
<dbReference type="OrthoDB" id="6503621at2759"/>
<feature type="transmembrane region" description="Helical" evidence="9">
    <location>
        <begin position="255"/>
        <end position="276"/>
    </location>
</feature>
<evidence type="ECO:0000259" key="10">
    <source>
        <dbReference type="PROSITE" id="PS50262"/>
    </source>
</evidence>
<evidence type="ECO:0000256" key="4">
    <source>
        <dbReference type="ARBA" id="ARBA00022989"/>
    </source>
</evidence>
<sequence>MIVKLFEQKSSDWFLNDKEEKVRFAREIVDESMVINMRKIEDRHLKTLIPLLKEFHNETDDFTQYHLRNSLRPYFTVIVSIYVFIFMASSCGNLFMSNHILKTRNRRSKSQQITFDMLFGNCLNDIIIKDFLVLPFSVIILLTLHWTQGAFSCYTFPLIQDACFYATSVTFLLIFYNRYKMASKVGLLGNLEEVCNHNFGLSAFWSISLAWFISFIGVLPYTVYIEFIDLSLYLSSDFEGIGFCVVNLDGNIQEYVRCLFISFYVVPVAMTAYFHARTTTLMKTWPGYESMSFDISLPTVGCSSRNHITGRGSAEEALVESSFASNFSSSRRVTVGCDPDDERKQSSYATSTLVSDLLTEKGSQRILVLMFVIHIICLFPINILRISKHVLIETQENSFTYDIMFVTFVALQFSSTVFIPIVYHVWTSGSSVIFGIDLHQYLYNDTQSYQRRRSSLIVSNERITVLTDASPEAIRRV</sequence>
<comment type="subcellular location">
    <subcellularLocation>
        <location evidence="1">Membrane</location>
        <topology evidence="1">Multi-pass membrane protein</topology>
    </subcellularLocation>
</comment>
<dbReference type="PANTHER" id="PTHR24238">
    <property type="entry name" value="G-PROTEIN COUPLED RECEPTOR"/>
    <property type="match status" value="1"/>
</dbReference>
<protein>
    <submittedName>
        <fullName evidence="11">Prolactin-releasing peptide receptor-like protein</fullName>
    </submittedName>
</protein>
<evidence type="ECO:0000313" key="12">
    <source>
        <dbReference type="Proteomes" id="UP000285301"/>
    </source>
</evidence>
<keyword evidence="6 9" id="KW-0472">Membrane</keyword>
<dbReference type="PROSITE" id="PS50262">
    <property type="entry name" value="G_PROTEIN_RECEP_F1_2"/>
    <property type="match status" value="1"/>
</dbReference>
<evidence type="ECO:0000313" key="11">
    <source>
        <dbReference type="EMBL" id="RWS06682.1"/>
    </source>
</evidence>
<keyword evidence="12" id="KW-1185">Reference proteome</keyword>
<accession>A0A443QUJ5</accession>
<dbReference type="Gene3D" id="1.20.1070.10">
    <property type="entry name" value="Rhodopsin 7-helix transmembrane proteins"/>
    <property type="match status" value="1"/>
</dbReference>
<name>A0A443QUJ5_9ACAR</name>
<dbReference type="PANTHER" id="PTHR24238:SF69">
    <property type="entry name" value="G-PROTEIN COUPLED RECEPTOR 165"/>
    <property type="match status" value="1"/>
</dbReference>
<comment type="similarity">
    <text evidence="2">Belongs to the G-protein coupled receptor 1 family.</text>
</comment>